<evidence type="ECO:0000256" key="2">
    <source>
        <dbReference type="ARBA" id="ARBA00004429"/>
    </source>
</evidence>
<gene>
    <name evidence="18" type="primary">pntB</name>
    <name evidence="18" type="ORF">Pla144_14860</name>
</gene>
<feature type="transmembrane region" description="Helical" evidence="16">
    <location>
        <begin position="191"/>
        <end position="209"/>
    </location>
</feature>
<dbReference type="AlphaFoldDB" id="A0A5C6CZV2"/>
<feature type="domain" description="NADP transhydrogenase beta-like" evidence="17">
    <location>
        <begin position="38"/>
        <end position="485"/>
    </location>
</feature>
<keyword evidence="13 15" id="KW-0472">Membrane</keyword>
<evidence type="ECO:0000256" key="14">
    <source>
        <dbReference type="ARBA" id="ARBA00048202"/>
    </source>
</evidence>
<organism evidence="18 19">
    <name type="scientific">Bythopirellula polymerisocia</name>
    <dbReference type="NCBI Taxonomy" id="2528003"/>
    <lineage>
        <taxon>Bacteria</taxon>
        <taxon>Pseudomonadati</taxon>
        <taxon>Planctomycetota</taxon>
        <taxon>Planctomycetia</taxon>
        <taxon>Pirellulales</taxon>
        <taxon>Lacipirellulaceae</taxon>
        <taxon>Bythopirellula</taxon>
    </lineage>
</organism>
<dbReference type="GO" id="GO:0050661">
    <property type="term" value="F:NADP binding"/>
    <property type="evidence" value="ECO:0007669"/>
    <property type="project" value="InterPro"/>
</dbReference>
<evidence type="ECO:0000256" key="3">
    <source>
        <dbReference type="ARBA" id="ARBA00007919"/>
    </source>
</evidence>
<evidence type="ECO:0000256" key="16">
    <source>
        <dbReference type="SAM" id="Phobius"/>
    </source>
</evidence>
<feature type="transmembrane region" description="Helical" evidence="16">
    <location>
        <begin position="116"/>
        <end position="134"/>
    </location>
</feature>
<feature type="transmembrane region" description="Helical" evidence="16">
    <location>
        <begin position="146"/>
        <end position="170"/>
    </location>
</feature>
<keyword evidence="7 15" id="KW-0997">Cell inner membrane</keyword>
<evidence type="ECO:0000256" key="15">
    <source>
        <dbReference type="PIRNR" id="PIRNR000204"/>
    </source>
</evidence>
<dbReference type="InterPro" id="IPR029035">
    <property type="entry name" value="DHS-like_NAD/FAD-binding_dom"/>
</dbReference>
<keyword evidence="11 16" id="KW-1133">Transmembrane helix</keyword>
<comment type="similarity">
    <text evidence="3 15">Belongs to the PNT beta subunit family.</text>
</comment>
<feature type="transmembrane region" description="Helical" evidence="16">
    <location>
        <begin position="62"/>
        <end position="81"/>
    </location>
</feature>
<keyword evidence="6 15" id="KW-1003">Cell membrane</keyword>
<keyword evidence="9 15" id="KW-0521">NADP</keyword>
<dbReference type="InterPro" id="IPR034300">
    <property type="entry name" value="PNTB-like"/>
</dbReference>
<comment type="caution">
    <text evidence="18">The sequence shown here is derived from an EMBL/GenBank/DDBJ whole genome shotgun (WGS) entry which is preliminary data.</text>
</comment>
<evidence type="ECO:0000256" key="10">
    <source>
        <dbReference type="ARBA" id="ARBA00022967"/>
    </source>
</evidence>
<name>A0A5C6CZV2_9BACT</name>
<evidence type="ECO:0000256" key="9">
    <source>
        <dbReference type="ARBA" id="ARBA00022857"/>
    </source>
</evidence>
<accession>A0A5C6CZV2</accession>
<dbReference type="GO" id="GO:0016491">
    <property type="term" value="F:oxidoreductase activity"/>
    <property type="evidence" value="ECO:0007669"/>
    <property type="project" value="UniProtKB-KW"/>
</dbReference>
<keyword evidence="10 15" id="KW-1278">Translocase</keyword>
<dbReference type="PANTHER" id="PTHR44758">
    <property type="entry name" value="NAD(P) TRANSHYDROGENASE SUBUNIT BETA"/>
    <property type="match status" value="1"/>
</dbReference>
<sequence length="490" mass="50748">MFDILLKQFVMAEQGLEKPVAKAAEKVAEVASLSEFSNLGYLVASVLFIMGIKGLTHPRTAVRGNLLGAAGMLIAVLVTLVGGQVSWPVAIAGIAVGTAAGTWFANTVQMTQMPQLVALFNGFGGIASVLVAGAEVLRSAPTSGNIAVAGLAAGLAGLIGSVTFTGSLVAAGKLQELSQFKKPFSLPGHQIINAVLIAVTLILCLNMMDGSAWEYFLLTTIALVLGVFLVTPIGGADMPVVIALLNSYSGLAASAAGFVINNNVLIVAGALVGASGIILTNIMCKAMNRSLLNVLFAKFEPSADGPSDDEVYAGKIKSTSPEEVAMLLDGVQRVVVVPGYGLAVAQAQHIVREMATLLESEGVTVEYAIHPVAGRMPGHMNVLLAEADVPYDQLKEMDEINPTFSQCDAAIVIGANDVVNPVANTDPSSPIAGMPILNVGDARTVIVVKRSLSPGFAGIPNPLFAADNCLMLFGDAKQVLMELVAALKDR</sequence>
<evidence type="ECO:0000313" key="19">
    <source>
        <dbReference type="Proteomes" id="UP000318437"/>
    </source>
</evidence>
<dbReference type="PIRSF" id="PIRSF000204">
    <property type="entry name" value="PNTB"/>
    <property type="match status" value="1"/>
</dbReference>
<comment type="catalytic activity">
    <reaction evidence="14 15">
        <text>NAD(+) + NADPH + H(+)(in) = NADH + NADP(+) + H(+)(out)</text>
        <dbReference type="Rhea" id="RHEA:47992"/>
        <dbReference type="ChEBI" id="CHEBI:15378"/>
        <dbReference type="ChEBI" id="CHEBI:57540"/>
        <dbReference type="ChEBI" id="CHEBI:57783"/>
        <dbReference type="ChEBI" id="CHEBI:57945"/>
        <dbReference type="ChEBI" id="CHEBI:58349"/>
        <dbReference type="EC" id="7.1.1.1"/>
    </reaction>
</comment>
<evidence type="ECO:0000256" key="13">
    <source>
        <dbReference type="ARBA" id="ARBA00023136"/>
    </source>
</evidence>
<evidence type="ECO:0000313" key="18">
    <source>
        <dbReference type="EMBL" id="TWU28199.1"/>
    </source>
</evidence>
<keyword evidence="8 16" id="KW-0812">Transmembrane</keyword>
<evidence type="ECO:0000256" key="11">
    <source>
        <dbReference type="ARBA" id="ARBA00022989"/>
    </source>
</evidence>
<comment type="function">
    <text evidence="1 15">The transhydrogenation between NADH and NADP is coupled to respiration and ATP hydrolysis and functions as a proton pump across the membrane.</text>
</comment>
<feature type="transmembrane region" description="Helical" evidence="16">
    <location>
        <begin position="39"/>
        <end position="55"/>
    </location>
</feature>
<dbReference type="InterPro" id="IPR012136">
    <property type="entry name" value="NADH_DH_b"/>
</dbReference>
<evidence type="ECO:0000256" key="4">
    <source>
        <dbReference type="ARBA" id="ARBA00012943"/>
    </source>
</evidence>
<evidence type="ECO:0000256" key="6">
    <source>
        <dbReference type="ARBA" id="ARBA00022475"/>
    </source>
</evidence>
<dbReference type="PANTHER" id="PTHR44758:SF1">
    <property type="entry name" value="NAD(P) TRANSHYDROGENASE SUBUNIT BETA"/>
    <property type="match status" value="1"/>
</dbReference>
<keyword evidence="12 15" id="KW-0520">NAD</keyword>
<proteinExistence type="inferred from homology"/>
<reference evidence="18 19" key="1">
    <citation type="submission" date="2019-02" db="EMBL/GenBank/DDBJ databases">
        <title>Deep-cultivation of Planctomycetes and their phenomic and genomic characterization uncovers novel biology.</title>
        <authorList>
            <person name="Wiegand S."/>
            <person name="Jogler M."/>
            <person name="Boedeker C."/>
            <person name="Pinto D."/>
            <person name="Vollmers J."/>
            <person name="Rivas-Marin E."/>
            <person name="Kohn T."/>
            <person name="Peeters S.H."/>
            <person name="Heuer A."/>
            <person name="Rast P."/>
            <person name="Oberbeckmann S."/>
            <person name="Bunk B."/>
            <person name="Jeske O."/>
            <person name="Meyerdierks A."/>
            <person name="Storesund J.E."/>
            <person name="Kallscheuer N."/>
            <person name="Luecker S."/>
            <person name="Lage O.M."/>
            <person name="Pohl T."/>
            <person name="Merkel B.J."/>
            <person name="Hornburger P."/>
            <person name="Mueller R.-W."/>
            <person name="Bruemmer F."/>
            <person name="Labrenz M."/>
            <person name="Spormann A.M."/>
            <person name="Op Den Camp H."/>
            <person name="Overmann J."/>
            <person name="Amann R."/>
            <person name="Jetten M.S.M."/>
            <person name="Mascher T."/>
            <person name="Medema M.H."/>
            <person name="Devos D.P."/>
            <person name="Kaster A.-K."/>
            <person name="Ovreas L."/>
            <person name="Rohde M."/>
            <person name="Galperin M.Y."/>
            <person name="Jogler C."/>
        </authorList>
    </citation>
    <scope>NUCLEOTIDE SEQUENCE [LARGE SCALE GENOMIC DNA]</scope>
    <source>
        <strain evidence="18 19">Pla144</strain>
    </source>
</reference>
<dbReference type="GO" id="GO:0005886">
    <property type="term" value="C:plasma membrane"/>
    <property type="evidence" value="ECO:0007669"/>
    <property type="project" value="UniProtKB-SubCell"/>
</dbReference>
<evidence type="ECO:0000256" key="12">
    <source>
        <dbReference type="ARBA" id="ARBA00023027"/>
    </source>
</evidence>
<dbReference type="Pfam" id="PF02233">
    <property type="entry name" value="PNTB"/>
    <property type="match status" value="1"/>
</dbReference>
<feature type="transmembrane region" description="Helical" evidence="16">
    <location>
        <begin position="266"/>
        <end position="284"/>
    </location>
</feature>
<dbReference type="SUPFAM" id="SSF52467">
    <property type="entry name" value="DHS-like NAD/FAD-binding domain"/>
    <property type="match status" value="1"/>
</dbReference>
<dbReference type="EMBL" id="SJPS01000002">
    <property type="protein sequence ID" value="TWU28199.1"/>
    <property type="molecule type" value="Genomic_DNA"/>
</dbReference>
<evidence type="ECO:0000256" key="5">
    <source>
        <dbReference type="ARBA" id="ARBA00014581"/>
    </source>
</evidence>
<evidence type="ECO:0000256" key="1">
    <source>
        <dbReference type="ARBA" id="ARBA00003943"/>
    </source>
</evidence>
<dbReference type="RefSeq" id="WP_231936234.1">
    <property type="nucleotide sequence ID" value="NZ_SJPS01000002.1"/>
</dbReference>
<evidence type="ECO:0000259" key="17">
    <source>
        <dbReference type="Pfam" id="PF02233"/>
    </source>
</evidence>
<dbReference type="Gene3D" id="3.40.50.1220">
    <property type="entry name" value="TPP-binding domain"/>
    <property type="match status" value="1"/>
</dbReference>
<dbReference type="EC" id="7.1.1.1" evidence="4 15"/>
<dbReference type="Proteomes" id="UP000318437">
    <property type="component" value="Unassembled WGS sequence"/>
</dbReference>
<evidence type="ECO:0000256" key="8">
    <source>
        <dbReference type="ARBA" id="ARBA00022692"/>
    </source>
</evidence>
<keyword evidence="18" id="KW-0560">Oxidoreductase</keyword>
<evidence type="ECO:0000256" key="7">
    <source>
        <dbReference type="ARBA" id="ARBA00022519"/>
    </source>
</evidence>
<feature type="transmembrane region" description="Helical" evidence="16">
    <location>
        <begin position="87"/>
        <end position="104"/>
    </location>
</feature>
<protein>
    <recommendedName>
        <fullName evidence="5 15">NAD(P) transhydrogenase subunit beta</fullName>
        <ecNumber evidence="4 15">7.1.1.1</ecNumber>
    </recommendedName>
    <alternativeName>
        <fullName evidence="15">Nicotinamide nucleotide transhydrogenase subunit beta</fullName>
    </alternativeName>
</protein>
<keyword evidence="19" id="KW-1185">Reference proteome</keyword>
<dbReference type="GO" id="GO:0008750">
    <property type="term" value="F:proton-translocating NAD(P)+ transhydrogenase activity"/>
    <property type="evidence" value="ECO:0007669"/>
    <property type="project" value="UniProtKB-EC"/>
</dbReference>
<comment type="subcellular location">
    <subcellularLocation>
        <location evidence="2">Cell inner membrane</location>
        <topology evidence="2">Multi-pass membrane protein</topology>
    </subcellularLocation>
</comment>